<comment type="caution">
    <text evidence="2">The sequence shown here is derived from an EMBL/GenBank/DDBJ whole genome shotgun (WGS) entry which is preliminary data.</text>
</comment>
<dbReference type="RefSeq" id="XP_067717593.1">
    <property type="nucleotide sequence ID" value="XM_067861492.1"/>
</dbReference>
<feature type="region of interest" description="Disordered" evidence="1">
    <location>
        <begin position="111"/>
        <end position="204"/>
    </location>
</feature>
<keyword evidence="3" id="KW-1185">Reference proteome</keyword>
<dbReference type="AlphaFoldDB" id="A0AAV4M0G3"/>
<organism evidence="2 3">
    <name type="scientific">Babesia caballi</name>
    <dbReference type="NCBI Taxonomy" id="5871"/>
    <lineage>
        <taxon>Eukaryota</taxon>
        <taxon>Sar</taxon>
        <taxon>Alveolata</taxon>
        <taxon>Apicomplexa</taxon>
        <taxon>Aconoidasida</taxon>
        <taxon>Piroplasmida</taxon>
        <taxon>Babesiidae</taxon>
        <taxon>Babesia</taxon>
    </lineage>
</organism>
<dbReference type="GeneID" id="94197005"/>
<sequence length="204" mass="22545">MVPADAGARRRLPSRPRHDLGEGRQVGGRYGLLREDEGVQAASRKRDAIRLVYDDAPDADVVLAVGVLYVLQEAHYALELELLHLRGEQVQQPQRDRQYARQSVVQHVVPECHHGPQREDDHEHGKKPAHMEKLLASPTTGGGTRRLRFPRSENADAGLATCPRSAPRRLQQGCITPRTRTHPECTSGSAGSLAGRTRPVQTLS</sequence>
<accession>A0AAV4M0G3</accession>
<feature type="compositionally biased region" description="Basic and acidic residues" evidence="1">
    <location>
        <begin position="111"/>
        <end position="133"/>
    </location>
</feature>
<name>A0AAV4M0G3_BABCB</name>
<protein>
    <submittedName>
        <fullName evidence="2">NADH-quinone oxidoreductase subunit L</fullName>
    </submittedName>
</protein>
<evidence type="ECO:0000256" key="1">
    <source>
        <dbReference type="SAM" id="MobiDB-lite"/>
    </source>
</evidence>
<dbReference type="EMBL" id="BPLF01000005">
    <property type="protein sequence ID" value="GIX65524.1"/>
    <property type="molecule type" value="Genomic_DNA"/>
</dbReference>
<proteinExistence type="predicted"/>
<evidence type="ECO:0000313" key="2">
    <source>
        <dbReference type="EMBL" id="GIX65524.1"/>
    </source>
</evidence>
<feature type="region of interest" description="Disordered" evidence="1">
    <location>
        <begin position="1"/>
        <end position="28"/>
    </location>
</feature>
<reference evidence="2 3" key="1">
    <citation type="submission" date="2021-06" db="EMBL/GenBank/DDBJ databases">
        <title>Genome sequence of Babesia caballi.</title>
        <authorList>
            <person name="Yamagishi J."/>
            <person name="Kidaka T."/>
            <person name="Ochi A."/>
        </authorList>
    </citation>
    <scope>NUCLEOTIDE SEQUENCE [LARGE SCALE GENOMIC DNA]</scope>
    <source>
        <strain evidence="2">USDA-D6B2</strain>
    </source>
</reference>
<evidence type="ECO:0000313" key="3">
    <source>
        <dbReference type="Proteomes" id="UP001497744"/>
    </source>
</evidence>
<dbReference type="Proteomes" id="UP001497744">
    <property type="component" value="Unassembled WGS sequence"/>
</dbReference>
<gene>
    <name evidence="2" type="ORF">BcabD6B2_49590</name>
</gene>